<accession>G3HLL2</accession>
<evidence type="ECO:0000256" key="2">
    <source>
        <dbReference type="SAM" id="Phobius"/>
    </source>
</evidence>
<protein>
    <submittedName>
        <fullName evidence="3">Uncharacterized protein</fullName>
    </submittedName>
</protein>
<gene>
    <name evidence="3" type="ORF">I79_011602</name>
</gene>
<proteinExistence type="predicted"/>
<keyword evidence="2" id="KW-0472">Membrane</keyword>
<name>G3HLL2_CRIGR</name>
<dbReference type="EMBL" id="JH000492">
    <property type="protein sequence ID" value="EGW08191.1"/>
    <property type="molecule type" value="Genomic_DNA"/>
</dbReference>
<feature type="region of interest" description="Disordered" evidence="1">
    <location>
        <begin position="43"/>
        <end position="62"/>
    </location>
</feature>
<evidence type="ECO:0000256" key="1">
    <source>
        <dbReference type="SAM" id="MobiDB-lite"/>
    </source>
</evidence>
<dbReference type="AlphaFoldDB" id="G3HLL2"/>
<keyword evidence="2" id="KW-0812">Transmembrane</keyword>
<organism evidence="3 4">
    <name type="scientific">Cricetulus griseus</name>
    <name type="common">Chinese hamster</name>
    <name type="synonym">Cricetulus barabensis griseus</name>
    <dbReference type="NCBI Taxonomy" id="10029"/>
    <lineage>
        <taxon>Eukaryota</taxon>
        <taxon>Metazoa</taxon>
        <taxon>Chordata</taxon>
        <taxon>Craniata</taxon>
        <taxon>Vertebrata</taxon>
        <taxon>Euteleostomi</taxon>
        <taxon>Mammalia</taxon>
        <taxon>Eutheria</taxon>
        <taxon>Euarchontoglires</taxon>
        <taxon>Glires</taxon>
        <taxon>Rodentia</taxon>
        <taxon>Myomorpha</taxon>
        <taxon>Muroidea</taxon>
        <taxon>Cricetidae</taxon>
        <taxon>Cricetinae</taxon>
        <taxon>Cricetulus</taxon>
    </lineage>
</organism>
<dbReference type="InParanoid" id="G3HLL2"/>
<sequence length="62" mass="6871">MSLTSASSPVHLTFLFSRFLLHLCIPMGGILWPRKTAGKTQRRLEHSESWGSFGLGSFDSCS</sequence>
<dbReference type="Proteomes" id="UP000001075">
    <property type="component" value="Unassembled WGS sequence"/>
</dbReference>
<keyword evidence="2" id="KW-1133">Transmembrane helix</keyword>
<evidence type="ECO:0000313" key="4">
    <source>
        <dbReference type="Proteomes" id="UP000001075"/>
    </source>
</evidence>
<evidence type="ECO:0000313" key="3">
    <source>
        <dbReference type="EMBL" id="EGW08191.1"/>
    </source>
</evidence>
<feature type="transmembrane region" description="Helical" evidence="2">
    <location>
        <begin position="12"/>
        <end position="33"/>
    </location>
</feature>
<reference evidence="4" key="1">
    <citation type="journal article" date="2011" name="Nat. Biotechnol.">
        <title>The genomic sequence of the Chinese hamster ovary (CHO)-K1 cell line.</title>
        <authorList>
            <person name="Xu X."/>
            <person name="Nagarajan H."/>
            <person name="Lewis N.E."/>
            <person name="Pan S."/>
            <person name="Cai Z."/>
            <person name="Liu X."/>
            <person name="Chen W."/>
            <person name="Xie M."/>
            <person name="Wang W."/>
            <person name="Hammond S."/>
            <person name="Andersen M.R."/>
            <person name="Neff N."/>
            <person name="Passarelli B."/>
            <person name="Koh W."/>
            <person name="Fan H.C."/>
            <person name="Wang J."/>
            <person name="Gui Y."/>
            <person name="Lee K.H."/>
            <person name="Betenbaugh M.J."/>
            <person name="Quake S.R."/>
            <person name="Famili I."/>
            <person name="Palsson B.O."/>
            <person name="Wang J."/>
        </authorList>
    </citation>
    <scope>NUCLEOTIDE SEQUENCE [LARGE SCALE GENOMIC DNA]</scope>
    <source>
        <strain evidence="4">CHO K1 cell line</strain>
    </source>
</reference>